<comment type="caution">
    <text evidence="1">The sequence shown here is derived from an EMBL/GenBank/DDBJ whole genome shotgun (WGS) entry which is preliminary data.</text>
</comment>
<dbReference type="AlphaFoldDB" id="A0A926HRF2"/>
<evidence type="ECO:0000313" key="1">
    <source>
        <dbReference type="EMBL" id="MBC8532730.1"/>
    </source>
</evidence>
<dbReference type="RefSeq" id="WP_249317947.1">
    <property type="nucleotide sequence ID" value="NZ_JACRSN010000002.1"/>
</dbReference>
<gene>
    <name evidence="1" type="ORF">IAG03_01670</name>
</gene>
<keyword evidence="2" id="KW-1185">Reference proteome</keyword>
<dbReference type="Proteomes" id="UP000651482">
    <property type="component" value="Unassembled WGS sequence"/>
</dbReference>
<dbReference type="EMBL" id="JACRSN010000002">
    <property type="protein sequence ID" value="MBC8532730.1"/>
    <property type="molecule type" value="Genomic_DNA"/>
</dbReference>
<organism evidence="1 2">
    <name type="scientific">Yeguia hominis</name>
    <dbReference type="NCBI Taxonomy" id="2763662"/>
    <lineage>
        <taxon>Bacteria</taxon>
        <taxon>Bacillati</taxon>
        <taxon>Bacillota</taxon>
        <taxon>Clostridia</taxon>
        <taxon>Eubacteriales</taxon>
        <taxon>Yeguiaceae</taxon>
        <taxon>Yeguia</taxon>
    </lineage>
</organism>
<reference evidence="1" key="1">
    <citation type="submission" date="2020-08" db="EMBL/GenBank/DDBJ databases">
        <title>Genome public.</title>
        <authorList>
            <person name="Liu C."/>
            <person name="Sun Q."/>
        </authorList>
    </citation>
    <scope>NUCLEOTIDE SEQUENCE</scope>
    <source>
        <strain evidence="1">NSJ-40</strain>
    </source>
</reference>
<protein>
    <submittedName>
        <fullName evidence="1">Uncharacterized protein</fullName>
    </submittedName>
</protein>
<evidence type="ECO:0000313" key="2">
    <source>
        <dbReference type="Proteomes" id="UP000651482"/>
    </source>
</evidence>
<sequence length="61" mass="7014">MMDANGYGIGILAGLGLQQEGIYSDFFSLPEEIRAEIERHRDEIQSPEDLHRIAEEARLRR</sequence>
<proteinExistence type="predicted"/>
<accession>A0A926HRF2</accession>
<name>A0A926HRF2_9FIRM</name>